<protein>
    <submittedName>
        <fullName evidence="3">Acetyl-CoA synthetase-like protein</fullName>
    </submittedName>
</protein>
<dbReference type="Gene3D" id="3.40.50.12780">
    <property type="entry name" value="N-terminal domain of ligase-like"/>
    <property type="match status" value="1"/>
</dbReference>
<organism evidence="3 4">
    <name type="scientific">Sparassis crispa</name>
    <dbReference type="NCBI Taxonomy" id="139825"/>
    <lineage>
        <taxon>Eukaryota</taxon>
        <taxon>Fungi</taxon>
        <taxon>Dikarya</taxon>
        <taxon>Basidiomycota</taxon>
        <taxon>Agaricomycotina</taxon>
        <taxon>Agaricomycetes</taxon>
        <taxon>Polyporales</taxon>
        <taxon>Sparassidaceae</taxon>
        <taxon>Sparassis</taxon>
    </lineage>
</organism>
<dbReference type="AlphaFoldDB" id="A0A401GHJ3"/>
<evidence type="ECO:0000259" key="2">
    <source>
        <dbReference type="Pfam" id="PF00501"/>
    </source>
</evidence>
<sequence length="541" mass="60125">MGPLHTHLTLLEESSARYASRPIFMVPRQPVHAEGIGKRDWYTITFPQFLQDVELAARYWLRTLNESATPLRSVVGLWVGGTEYTDVLHIFGVARAGFVPQALSLLLPNPGAAYELLSQTNAHALIIDPSFASMSTNCPIPVHIAVRDIHAMVMDVDDIALPPVHKASAAEDIAMIFHTSGSSSRRPKLVPCSYRWLDALIAKTKQGGITYDPRKQDVTAWMGSMCHIGQTFMVLGAMQHGACLVQPTTIAFSSDELVDMITRCGLNRLMQFSTFLGIHLRRARQDVAFLARLQSLDEVLYSGLPLSQEDKEWALSNGIVLRNLYGTTECGGSMLLSIGGRDSNAHLLRPLEGVSYRFCPVSDIRASNALDASPLLELVVLSDSGDCPHYSLRDVDGHFHTRDLFQEVSPGCYVFRGREDDWIKSENGLRCDTKAIEDEVRSTCKELVFDCVVVGTGRPSPALFVEGRGTVDAEALKEEILRRTQHSQAERYLHEQIVSTKFVFVVPPNSLPRTSTKGNIRRQAVEIAFKAELDEIYRPIF</sequence>
<dbReference type="Pfam" id="PF00501">
    <property type="entry name" value="AMP-binding"/>
    <property type="match status" value="1"/>
</dbReference>
<comment type="similarity">
    <text evidence="1">Belongs to the ATP-dependent AMP-binding enzyme family.</text>
</comment>
<dbReference type="InParanoid" id="A0A401GHJ3"/>
<name>A0A401GHJ3_9APHY</name>
<proteinExistence type="inferred from homology"/>
<dbReference type="OrthoDB" id="429813at2759"/>
<feature type="domain" description="AMP-dependent synthetase/ligase" evidence="2">
    <location>
        <begin position="39"/>
        <end position="336"/>
    </location>
</feature>
<evidence type="ECO:0000313" key="3">
    <source>
        <dbReference type="EMBL" id="GBE81642.1"/>
    </source>
</evidence>
<dbReference type="GeneID" id="38778559"/>
<dbReference type="Pfam" id="PF23562">
    <property type="entry name" value="AMP-binding_C_3"/>
    <property type="match status" value="1"/>
</dbReference>
<dbReference type="STRING" id="139825.A0A401GHJ3"/>
<dbReference type="GO" id="GO:0031956">
    <property type="term" value="F:medium-chain fatty acid-CoA ligase activity"/>
    <property type="evidence" value="ECO:0007669"/>
    <property type="project" value="TreeGrafter"/>
</dbReference>
<dbReference type="InterPro" id="IPR042099">
    <property type="entry name" value="ANL_N_sf"/>
</dbReference>
<dbReference type="EMBL" id="BFAD01000004">
    <property type="protein sequence ID" value="GBE81642.1"/>
    <property type="molecule type" value="Genomic_DNA"/>
</dbReference>
<reference evidence="3 4" key="1">
    <citation type="journal article" date="2018" name="Sci. Rep.">
        <title>Genome sequence of the cauliflower mushroom Sparassis crispa (Hanabiratake) and its association with beneficial usage.</title>
        <authorList>
            <person name="Kiyama R."/>
            <person name="Furutani Y."/>
            <person name="Kawaguchi K."/>
            <person name="Nakanishi T."/>
        </authorList>
    </citation>
    <scope>NUCLEOTIDE SEQUENCE [LARGE SCALE GENOMIC DNA]</scope>
</reference>
<dbReference type="SUPFAM" id="SSF56801">
    <property type="entry name" value="Acetyl-CoA synthetase-like"/>
    <property type="match status" value="1"/>
</dbReference>
<dbReference type="PANTHER" id="PTHR43201">
    <property type="entry name" value="ACYL-COA SYNTHETASE"/>
    <property type="match status" value="1"/>
</dbReference>
<evidence type="ECO:0000256" key="1">
    <source>
        <dbReference type="ARBA" id="ARBA00006432"/>
    </source>
</evidence>
<comment type="caution">
    <text evidence="3">The sequence shown here is derived from an EMBL/GenBank/DDBJ whole genome shotgun (WGS) entry which is preliminary data.</text>
</comment>
<dbReference type="PANTHER" id="PTHR43201:SF8">
    <property type="entry name" value="ACYL-COA SYNTHETASE FAMILY MEMBER 3"/>
    <property type="match status" value="1"/>
</dbReference>
<keyword evidence="4" id="KW-1185">Reference proteome</keyword>
<dbReference type="Proteomes" id="UP000287166">
    <property type="component" value="Unassembled WGS sequence"/>
</dbReference>
<dbReference type="GO" id="GO:0006631">
    <property type="term" value="P:fatty acid metabolic process"/>
    <property type="evidence" value="ECO:0007669"/>
    <property type="project" value="TreeGrafter"/>
</dbReference>
<accession>A0A401GHJ3</accession>
<evidence type="ECO:0000313" key="4">
    <source>
        <dbReference type="Proteomes" id="UP000287166"/>
    </source>
</evidence>
<dbReference type="RefSeq" id="XP_027612555.1">
    <property type="nucleotide sequence ID" value="XM_027756754.1"/>
</dbReference>
<gene>
    <name evidence="3" type="ORF">SCP_0400130</name>
</gene>
<dbReference type="InterPro" id="IPR000873">
    <property type="entry name" value="AMP-dep_synth/lig_dom"/>
</dbReference>